<protein>
    <submittedName>
        <fullName evidence="2">(Perigord truffle) hypothetical protein</fullName>
    </submittedName>
</protein>
<dbReference type="InParanoid" id="D5GFI7"/>
<dbReference type="KEGG" id="tml:GSTUM_00006917001"/>
<feature type="compositionally biased region" description="Basic and acidic residues" evidence="1">
    <location>
        <begin position="171"/>
        <end position="194"/>
    </location>
</feature>
<evidence type="ECO:0000256" key="1">
    <source>
        <dbReference type="SAM" id="MobiDB-lite"/>
    </source>
</evidence>
<accession>D5GFI7</accession>
<dbReference type="HOGENOM" id="CLU_102666_0_0_1"/>
<feature type="region of interest" description="Disordered" evidence="1">
    <location>
        <begin position="80"/>
        <end position="104"/>
    </location>
</feature>
<dbReference type="RefSeq" id="XP_002839089.1">
    <property type="nucleotide sequence ID" value="XM_002839043.1"/>
</dbReference>
<organism evidence="2 3">
    <name type="scientific">Tuber melanosporum (strain Mel28)</name>
    <name type="common">Perigord black truffle</name>
    <dbReference type="NCBI Taxonomy" id="656061"/>
    <lineage>
        <taxon>Eukaryota</taxon>
        <taxon>Fungi</taxon>
        <taxon>Dikarya</taxon>
        <taxon>Ascomycota</taxon>
        <taxon>Pezizomycotina</taxon>
        <taxon>Pezizomycetes</taxon>
        <taxon>Pezizales</taxon>
        <taxon>Tuberaceae</taxon>
        <taxon>Tuber</taxon>
    </lineage>
</organism>
<dbReference type="Proteomes" id="UP000006911">
    <property type="component" value="Unassembled WGS sequence"/>
</dbReference>
<evidence type="ECO:0000313" key="3">
    <source>
        <dbReference type="Proteomes" id="UP000006911"/>
    </source>
</evidence>
<name>D5GFI7_TUBMM</name>
<sequence>MYHTSTDARPPCHNNTRAAITSKGLAQRNEYKQKVHARTEISLKYCRALSPESLSSSTHLPTLLFSIPPEIPVLGMTTPQPADSSEAPFGYTNLGQPRRRPLSGREGFCPVRECQRNFRHRLNPRQAIWQHLAHYLNPTCAEGLPSSPFRQAHAKMHEQMKAELASSRLTGNERKERQKESKKKWVEKNTEKRALSLKKSNLRKKAKKELKKEGKDLTEQAIGELVEKWHAAGTAN</sequence>
<feature type="region of interest" description="Disordered" evidence="1">
    <location>
        <begin position="164"/>
        <end position="217"/>
    </location>
</feature>
<dbReference type="AlphaFoldDB" id="D5GFI7"/>
<proteinExistence type="predicted"/>
<dbReference type="GeneID" id="9188228"/>
<dbReference type="EMBL" id="FN430208">
    <property type="protein sequence ID" value="CAZ83280.1"/>
    <property type="molecule type" value="Genomic_DNA"/>
</dbReference>
<gene>
    <name evidence="2" type="ORF">GSTUM_00006917001</name>
</gene>
<evidence type="ECO:0000313" key="2">
    <source>
        <dbReference type="EMBL" id="CAZ83280.1"/>
    </source>
</evidence>
<reference evidence="2 3" key="1">
    <citation type="journal article" date="2010" name="Nature">
        <title>Perigord black truffle genome uncovers evolutionary origins and mechanisms of symbiosis.</title>
        <authorList>
            <person name="Martin F."/>
            <person name="Kohler A."/>
            <person name="Murat C."/>
            <person name="Balestrini R."/>
            <person name="Coutinho P.M."/>
            <person name="Jaillon O."/>
            <person name="Montanini B."/>
            <person name="Morin E."/>
            <person name="Noel B."/>
            <person name="Percudani R."/>
            <person name="Porcel B."/>
            <person name="Rubini A."/>
            <person name="Amicucci A."/>
            <person name="Amselem J."/>
            <person name="Anthouard V."/>
            <person name="Arcioni S."/>
            <person name="Artiguenave F."/>
            <person name="Aury J.M."/>
            <person name="Ballario P."/>
            <person name="Bolchi A."/>
            <person name="Brenna A."/>
            <person name="Brun A."/>
            <person name="Buee M."/>
            <person name="Cantarel B."/>
            <person name="Chevalier G."/>
            <person name="Couloux A."/>
            <person name="Da Silva C."/>
            <person name="Denoeud F."/>
            <person name="Duplessis S."/>
            <person name="Ghignone S."/>
            <person name="Hilselberger B."/>
            <person name="Iotti M."/>
            <person name="Marcais B."/>
            <person name="Mello A."/>
            <person name="Miranda M."/>
            <person name="Pacioni G."/>
            <person name="Quesneville H."/>
            <person name="Riccioni C."/>
            <person name="Ruotolo R."/>
            <person name="Splivallo R."/>
            <person name="Stocchi V."/>
            <person name="Tisserant E."/>
            <person name="Viscomi A.R."/>
            <person name="Zambonelli A."/>
            <person name="Zampieri E."/>
            <person name="Henrissat B."/>
            <person name="Lebrun M.H."/>
            <person name="Paolocci F."/>
            <person name="Bonfante P."/>
            <person name="Ottonello S."/>
            <person name="Wincker P."/>
        </authorList>
    </citation>
    <scope>NUCLEOTIDE SEQUENCE [LARGE SCALE GENOMIC DNA]</scope>
    <source>
        <strain evidence="2 3">Mel28</strain>
    </source>
</reference>
<feature type="compositionally biased region" description="Basic residues" evidence="1">
    <location>
        <begin position="200"/>
        <end position="209"/>
    </location>
</feature>
<keyword evidence="3" id="KW-1185">Reference proteome</keyword>